<dbReference type="EMBL" id="MN882554">
    <property type="protein sequence ID" value="QHJ73860.1"/>
    <property type="molecule type" value="Genomic_DNA"/>
</dbReference>
<dbReference type="Proteomes" id="UP000464827">
    <property type="component" value="Segment"/>
</dbReference>
<reference evidence="1 2" key="1">
    <citation type="submission" date="2019-12" db="EMBL/GenBank/DDBJ databases">
        <title>The Isolation and Genome Sequencing of Six Novel Lytic Bacteriophages from the Rumen Active Against Butyrivibrio fibrisolvens.</title>
        <authorList>
            <person name="Friedersdorff J.C.A."/>
            <person name="Kingston-Smith A.H."/>
            <person name="Pachebat J.A."/>
            <person name="Rooke D."/>
            <person name="Creevey C.J."/>
        </authorList>
    </citation>
    <scope>NUCLEOTIDE SEQUENCE [LARGE SCALE GENOMIC DNA]</scope>
</reference>
<name>A0A6B9SS98_9CAUD</name>
<protein>
    <submittedName>
        <fullName evidence="1">Uncharacterized protein</fullName>
    </submittedName>
</protein>
<accession>A0A6B9SS98</accession>
<organism evidence="1 2">
    <name type="scientific">Butyrivibrio phage Idris</name>
    <dbReference type="NCBI Taxonomy" id="2696360"/>
    <lineage>
        <taxon>Viruses</taxon>
        <taxon>Duplodnaviria</taxon>
        <taxon>Heunggongvirae</taxon>
        <taxon>Uroviricota</taxon>
        <taxon>Caudoviricetes</taxon>
        <taxon>Arawnvirus</taxon>
        <taxon>Arawnvirus arawn</taxon>
    </lineage>
</organism>
<evidence type="ECO:0000313" key="2">
    <source>
        <dbReference type="Proteomes" id="UP000464827"/>
    </source>
</evidence>
<sequence>MAKNNNMVTADHIKIVLLKFKVELTDRRNGKNSKAEAIEIMGADFNVDAAQKKVEQKYAALGYDVYDIEVVGQRTYDTTALELYETLPDDELGKQVKGITSLFNSADNWRTAAEDAAREELKGDI</sequence>
<evidence type="ECO:0000313" key="1">
    <source>
        <dbReference type="EMBL" id="QHJ73860.1"/>
    </source>
</evidence>
<proteinExistence type="predicted"/>